<gene>
    <name evidence="1" type="ORF">GM921_07850</name>
</gene>
<protein>
    <submittedName>
        <fullName evidence="1">Uncharacterized protein</fullName>
    </submittedName>
</protein>
<evidence type="ECO:0000313" key="1">
    <source>
        <dbReference type="EMBL" id="MBB2145392.1"/>
    </source>
</evidence>
<sequence length="144" mass="16187">MAIQHNKLHQDIIITTDSFFNSISFDKDAESWMFNFKNNVSLFAETLWRILKDGQIILVSADQGQQFGLPKPVDVVIELSNLLAGEKLTEIKIKKNTADLVLTLTGSLEIEVFISSGGYESYSLYTNNRRYIGMGMGDIAIFNT</sequence>
<dbReference type="RefSeq" id="WP_182922042.1">
    <property type="nucleotide sequence ID" value="NZ_WNXD01000001.1"/>
</dbReference>
<dbReference type="EMBL" id="WNXD01000001">
    <property type="protein sequence ID" value="MBB2145392.1"/>
    <property type="molecule type" value="Genomic_DNA"/>
</dbReference>
<evidence type="ECO:0000313" key="2">
    <source>
        <dbReference type="Proteomes" id="UP000601055"/>
    </source>
</evidence>
<dbReference type="AlphaFoldDB" id="A0A923IWN8"/>
<proteinExistence type="predicted"/>
<dbReference type="Proteomes" id="UP000601055">
    <property type="component" value="Unassembled WGS sequence"/>
</dbReference>
<organism evidence="1 2">
    <name type="scientific">Pedobacter planticolens</name>
    <dbReference type="NCBI Taxonomy" id="2679964"/>
    <lineage>
        <taxon>Bacteria</taxon>
        <taxon>Pseudomonadati</taxon>
        <taxon>Bacteroidota</taxon>
        <taxon>Sphingobacteriia</taxon>
        <taxon>Sphingobacteriales</taxon>
        <taxon>Sphingobacteriaceae</taxon>
        <taxon>Pedobacter</taxon>
    </lineage>
</organism>
<accession>A0A923IWN8</accession>
<name>A0A923IWN8_9SPHI</name>
<keyword evidence="2" id="KW-1185">Reference proteome</keyword>
<reference evidence="1" key="1">
    <citation type="submission" date="2019-11" db="EMBL/GenBank/DDBJ databases">
        <title>Description of Pedobacter sp. LMG 31464T.</title>
        <authorList>
            <person name="Carlier A."/>
            <person name="Qi S."/>
            <person name="Vandamme P."/>
        </authorList>
    </citation>
    <scope>NUCLEOTIDE SEQUENCE</scope>
    <source>
        <strain evidence="1">LMG 31464</strain>
    </source>
</reference>
<comment type="caution">
    <text evidence="1">The sequence shown here is derived from an EMBL/GenBank/DDBJ whole genome shotgun (WGS) entry which is preliminary data.</text>
</comment>